<dbReference type="InterPro" id="IPR008972">
    <property type="entry name" value="Cupredoxin"/>
</dbReference>
<dbReference type="PROSITE" id="PS00079">
    <property type="entry name" value="MULTICOPPER_OXIDASE1"/>
    <property type="match status" value="1"/>
</dbReference>
<feature type="domain" description="Plastocyanin-like" evidence="6">
    <location>
        <begin position="254"/>
        <end position="399"/>
    </location>
</feature>
<feature type="signal peptide" evidence="5">
    <location>
        <begin position="1"/>
        <end position="19"/>
    </location>
</feature>
<organism evidence="9 10">
    <name type="scientific">Funneliformis geosporum</name>
    <dbReference type="NCBI Taxonomy" id="1117311"/>
    <lineage>
        <taxon>Eukaryota</taxon>
        <taxon>Fungi</taxon>
        <taxon>Fungi incertae sedis</taxon>
        <taxon>Mucoromycota</taxon>
        <taxon>Glomeromycotina</taxon>
        <taxon>Glomeromycetes</taxon>
        <taxon>Glomerales</taxon>
        <taxon>Glomeraceae</taxon>
        <taxon>Funneliformis</taxon>
    </lineage>
</organism>
<evidence type="ECO:0000259" key="7">
    <source>
        <dbReference type="Pfam" id="PF07731"/>
    </source>
</evidence>
<dbReference type="PANTHER" id="PTHR11709:SF511">
    <property type="entry name" value="LACCASE"/>
    <property type="match status" value="1"/>
</dbReference>
<feature type="domain" description="Plastocyanin-like" evidence="8">
    <location>
        <begin position="98"/>
        <end position="234"/>
    </location>
</feature>
<gene>
    <name evidence="9" type="ORF">FWILDA_LOCUS13587</name>
</gene>
<dbReference type="Pfam" id="PF07732">
    <property type="entry name" value="Cu-oxidase_3"/>
    <property type="match status" value="1"/>
</dbReference>
<dbReference type="InterPro" id="IPR033138">
    <property type="entry name" value="Cu_oxidase_CS"/>
</dbReference>
<dbReference type="AlphaFoldDB" id="A0A9W4T1D3"/>
<dbReference type="PANTHER" id="PTHR11709">
    <property type="entry name" value="MULTI-COPPER OXIDASE"/>
    <property type="match status" value="1"/>
</dbReference>
<accession>A0A9W4T1D3</accession>
<evidence type="ECO:0000313" key="10">
    <source>
        <dbReference type="Proteomes" id="UP001153678"/>
    </source>
</evidence>
<dbReference type="InterPro" id="IPR001117">
    <property type="entry name" value="Cu-oxidase_2nd"/>
</dbReference>
<proteinExistence type="inferred from homology"/>
<keyword evidence="4" id="KW-0186">Copper</keyword>
<keyword evidence="3" id="KW-0560">Oxidoreductase</keyword>
<dbReference type="InterPro" id="IPR011707">
    <property type="entry name" value="Cu-oxidase-like_N"/>
</dbReference>
<dbReference type="GO" id="GO:0016491">
    <property type="term" value="F:oxidoreductase activity"/>
    <property type="evidence" value="ECO:0007669"/>
    <property type="project" value="UniProtKB-KW"/>
</dbReference>
<dbReference type="Pfam" id="PF07731">
    <property type="entry name" value="Cu-oxidase_2"/>
    <property type="match status" value="1"/>
</dbReference>
<dbReference type="OrthoDB" id="2121828at2759"/>
<sequence length="593" mass="67883">MKFISFASVFSCLLSFTLASLPKLPNKGNAIVRTSSKCETPKIKIGCDVHFSANLNNLRNCPIGSKAWPLMFPWEVKYQMADGKRLPEPNPKNLTNPVPPDGYVRSVYTINGKTPGPTIYAIKGDWVLIPVTNNIKKSIEGGKIQPELLTIHWHGITMRAKERQTPPNDSEPLGTPFMDGVPGINQCPTPGFNDTQNNRFDYFFQFVDSGTFWYHSHYEGQHGDGLVGSMIVKDCKDAKRFGYEEDDDWNNINIVNVQDWYHDTTDEILVKYMNASDIPPEATQSSGYAFPSEFLPDTGLIGGTIFSNTSEINRPYKIYNFTQNNTYRLRLINMSLMSMFLFSIDDHEFEVIEVDGMLVQPQLFKRIPINTAQRYSIRVKANQSISNYWMRFDYLGDCYRDGFPPEESPKAIVRYNDADEIDPETEPHDEDILKCTDLNVTALTPLCDKTLDYVLFCDYKPPSVIDYDFTMNIIMDAWKEPRQYDKDDEWEQYFFGYIADRAHGEAPYAEHHYSNVLDNTLLDVLKVKNNGNKPWNATNNAYNLVKRGATVDILFKSADTMEHPIHLHGHFFYVLGWGDETTKNMINESSLNL</sequence>
<dbReference type="EMBL" id="CAMKVN010005212">
    <property type="protein sequence ID" value="CAI2188453.1"/>
    <property type="molecule type" value="Genomic_DNA"/>
</dbReference>
<protein>
    <submittedName>
        <fullName evidence="9">18523_t:CDS:1</fullName>
    </submittedName>
</protein>
<comment type="similarity">
    <text evidence="1">Belongs to the multicopper oxidase family.</text>
</comment>
<comment type="caution">
    <text evidence="9">The sequence shown here is derived from an EMBL/GenBank/DDBJ whole genome shotgun (WGS) entry which is preliminary data.</text>
</comment>
<feature type="chain" id="PRO_5040988930" evidence="5">
    <location>
        <begin position="20"/>
        <end position="593"/>
    </location>
</feature>
<dbReference type="FunFam" id="2.60.40.420:FF:000045">
    <property type="entry name" value="Laccase 2"/>
    <property type="match status" value="1"/>
</dbReference>
<evidence type="ECO:0000256" key="4">
    <source>
        <dbReference type="ARBA" id="ARBA00023008"/>
    </source>
</evidence>
<dbReference type="SUPFAM" id="SSF49503">
    <property type="entry name" value="Cupredoxins"/>
    <property type="match status" value="3"/>
</dbReference>
<evidence type="ECO:0000256" key="3">
    <source>
        <dbReference type="ARBA" id="ARBA00023002"/>
    </source>
</evidence>
<evidence type="ECO:0000259" key="8">
    <source>
        <dbReference type="Pfam" id="PF07732"/>
    </source>
</evidence>
<dbReference type="Pfam" id="PF00394">
    <property type="entry name" value="Cu-oxidase"/>
    <property type="match status" value="1"/>
</dbReference>
<dbReference type="Proteomes" id="UP001153678">
    <property type="component" value="Unassembled WGS sequence"/>
</dbReference>
<evidence type="ECO:0000256" key="5">
    <source>
        <dbReference type="SAM" id="SignalP"/>
    </source>
</evidence>
<reference evidence="9" key="1">
    <citation type="submission" date="2022-08" db="EMBL/GenBank/DDBJ databases">
        <authorList>
            <person name="Kallberg Y."/>
            <person name="Tangrot J."/>
            <person name="Rosling A."/>
        </authorList>
    </citation>
    <scope>NUCLEOTIDE SEQUENCE</scope>
    <source>
        <strain evidence="9">Wild A</strain>
    </source>
</reference>
<evidence type="ECO:0000313" key="9">
    <source>
        <dbReference type="EMBL" id="CAI2188453.1"/>
    </source>
</evidence>
<feature type="domain" description="Plastocyanin-like" evidence="7">
    <location>
        <begin position="529"/>
        <end position="581"/>
    </location>
</feature>
<dbReference type="InterPro" id="IPR045087">
    <property type="entry name" value="Cu-oxidase_fam"/>
</dbReference>
<dbReference type="Gene3D" id="2.60.40.420">
    <property type="entry name" value="Cupredoxins - blue copper proteins"/>
    <property type="match status" value="3"/>
</dbReference>
<keyword evidence="2" id="KW-0479">Metal-binding</keyword>
<evidence type="ECO:0000256" key="1">
    <source>
        <dbReference type="ARBA" id="ARBA00010609"/>
    </source>
</evidence>
<evidence type="ECO:0000256" key="2">
    <source>
        <dbReference type="ARBA" id="ARBA00022723"/>
    </source>
</evidence>
<feature type="non-terminal residue" evidence="9">
    <location>
        <position position="1"/>
    </location>
</feature>
<dbReference type="GO" id="GO:0005507">
    <property type="term" value="F:copper ion binding"/>
    <property type="evidence" value="ECO:0007669"/>
    <property type="project" value="InterPro"/>
</dbReference>
<keyword evidence="5" id="KW-0732">Signal</keyword>
<keyword evidence="10" id="KW-1185">Reference proteome</keyword>
<name>A0A9W4T1D3_9GLOM</name>
<dbReference type="InterPro" id="IPR011706">
    <property type="entry name" value="Cu-oxidase_C"/>
</dbReference>
<evidence type="ECO:0000259" key="6">
    <source>
        <dbReference type="Pfam" id="PF00394"/>
    </source>
</evidence>